<feature type="region of interest" description="Disordered" evidence="2">
    <location>
        <begin position="221"/>
        <end position="285"/>
    </location>
</feature>
<keyword evidence="1" id="KW-0175">Coiled coil</keyword>
<feature type="region of interest" description="Disordered" evidence="2">
    <location>
        <begin position="18"/>
        <end position="104"/>
    </location>
</feature>
<gene>
    <name evidence="3" type="ORF">LSALG_LOCUS32606</name>
</gene>
<evidence type="ECO:0000256" key="1">
    <source>
        <dbReference type="SAM" id="Coils"/>
    </source>
</evidence>
<organism evidence="3 4">
    <name type="scientific">Lactuca saligna</name>
    <name type="common">Willowleaf lettuce</name>
    <dbReference type="NCBI Taxonomy" id="75948"/>
    <lineage>
        <taxon>Eukaryota</taxon>
        <taxon>Viridiplantae</taxon>
        <taxon>Streptophyta</taxon>
        <taxon>Embryophyta</taxon>
        <taxon>Tracheophyta</taxon>
        <taxon>Spermatophyta</taxon>
        <taxon>Magnoliopsida</taxon>
        <taxon>eudicotyledons</taxon>
        <taxon>Gunneridae</taxon>
        <taxon>Pentapetalae</taxon>
        <taxon>asterids</taxon>
        <taxon>campanulids</taxon>
        <taxon>Asterales</taxon>
        <taxon>Asteraceae</taxon>
        <taxon>Cichorioideae</taxon>
        <taxon>Cichorieae</taxon>
        <taxon>Lactucinae</taxon>
        <taxon>Lactuca</taxon>
    </lineage>
</organism>
<name>A0AA35ZL03_LACSI</name>
<evidence type="ECO:0000313" key="4">
    <source>
        <dbReference type="Proteomes" id="UP001177003"/>
    </source>
</evidence>
<feature type="coiled-coil region" evidence="1">
    <location>
        <begin position="146"/>
        <end position="219"/>
    </location>
</feature>
<feature type="compositionally biased region" description="Basic residues" evidence="2">
    <location>
        <begin position="57"/>
        <end position="68"/>
    </location>
</feature>
<protein>
    <submittedName>
        <fullName evidence="3">Uncharacterized protein</fullName>
    </submittedName>
</protein>
<keyword evidence="4" id="KW-1185">Reference proteome</keyword>
<evidence type="ECO:0000256" key="2">
    <source>
        <dbReference type="SAM" id="MobiDB-lite"/>
    </source>
</evidence>
<feature type="compositionally biased region" description="Low complexity" evidence="2">
    <location>
        <begin position="234"/>
        <end position="245"/>
    </location>
</feature>
<dbReference type="AlphaFoldDB" id="A0AA35ZL03"/>
<evidence type="ECO:0000313" key="3">
    <source>
        <dbReference type="EMBL" id="CAI9293587.1"/>
    </source>
</evidence>
<feature type="compositionally biased region" description="Basic and acidic residues" evidence="2">
    <location>
        <begin position="253"/>
        <end position="266"/>
    </location>
</feature>
<reference evidence="3" key="1">
    <citation type="submission" date="2023-04" db="EMBL/GenBank/DDBJ databases">
        <authorList>
            <person name="Vijverberg K."/>
            <person name="Xiong W."/>
            <person name="Schranz E."/>
        </authorList>
    </citation>
    <scope>NUCLEOTIDE SEQUENCE</scope>
</reference>
<feature type="compositionally biased region" description="Acidic residues" evidence="2">
    <location>
        <begin position="276"/>
        <end position="285"/>
    </location>
</feature>
<dbReference type="Proteomes" id="UP001177003">
    <property type="component" value="Chromosome 7"/>
</dbReference>
<dbReference type="EMBL" id="OX465083">
    <property type="protein sequence ID" value="CAI9293587.1"/>
    <property type="molecule type" value="Genomic_DNA"/>
</dbReference>
<sequence>MYACVYEASNVIQEYKKLPSSGPRELTPAMIRSIEEADKLTKRGKKQEKKKEERVSKGAKGKITRKCKSEKAAPSQSKQKKTKKPARRLILPSSSDSDSEYLPTGHKQIILSESKSESFIDEGSVRGAQINAQTVNASVDIIKRSLEAEMTQLGVARKAIEAANEELHTKVDTRLIQLEAKLAVENRIMDELDKRTSQLKIQNLKLRTTTKELDDLKIEGVSETSVLPKQGGEKNPQGKTNKTQTQPPPKPKASAEPKDNEASVSHREKRKKNIGEDDVDEDDDI</sequence>
<proteinExistence type="predicted"/>
<accession>A0AA35ZL03</accession>
<feature type="compositionally biased region" description="Basic residues" evidence="2">
    <location>
        <begin position="78"/>
        <end position="87"/>
    </location>
</feature>